<dbReference type="InterPro" id="IPR045134">
    <property type="entry name" value="UHRF1/2-like"/>
</dbReference>
<reference evidence="2 3" key="1">
    <citation type="submission" date="2020-07" db="EMBL/GenBank/DDBJ databases">
        <title>Sequencing the genomes of 1000 actinobacteria strains.</title>
        <authorList>
            <person name="Klenk H.-P."/>
        </authorList>
    </citation>
    <scope>NUCLEOTIDE SEQUENCE [LARGE SCALE GENOMIC DNA]</scope>
    <source>
        <strain evidence="2 3">DSM 45763</strain>
    </source>
</reference>
<comment type="caution">
    <text evidence="2">The sequence shown here is derived from an EMBL/GenBank/DDBJ whole genome shotgun (WGS) entry which is preliminary data.</text>
</comment>
<dbReference type="AlphaFoldDB" id="A0A852VA66"/>
<evidence type="ECO:0000313" key="2">
    <source>
        <dbReference type="EMBL" id="NYF43005.1"/>
    </source>
</evidence>
<dbReference type="GO" id="GO:0061630">
    <property type="term" value="F:ubiquitin protein ligase activity"/>
    <property type="evidence" value="ECO:0007669"/>
    <property type="project" value="TreeGrafter"/>
</dbReference>
<name>A0A852VA66_9ACTN</name>
<dbReference type="GO" id="GO:0044027">
    <property type="term" value="P:negative regulation of gene expression via chromosomal CpG island methylation"/>
    <property type="evidence" value="ECO:0007669"/>
    <property type="project" value="TreeGrafter"/>
</dbReference>
<accession>A0A852VA66</accession>
<evidence type="ECO:0000313" key="3">
    <source>
        <dbReference type="Proteomes" id="UP000576393"/>
    </source>
</evidence>
<organism evidence="2 3">
    <name type="scientific">Streptosporangium sandarakinum</name>
    <dbReference type="NCBI Taxonomy" id="1260955"/>
    <lineage>
        <taxon>Bacteria</taxon>
        <taxon>Bacillati</taxon>
        <taxon>Actinomycetota</taxon>
        <taxon>Actinomycetes</taxon>
        <taxon>Streptosporangiales</taxon>
        <taxon>Streptosporangiaceae</taxon>
        <taxon>Streptosporangium</taxon>
    </lineage>
</organism>
<dbReference type="SUPFAM" id="SSF88697">
    <property type="entry name" value="PUA domain-like"/>
    <property type="match status" value="1"/>
</dbReference>
<keyword evidence="2" id="KW-0255">Endonuclease</keyword>
<keyword evidence="2" id="KW-0378">Hydrolase</keyword>
<gene>
    <name evidence="2" type="ORF">HDA43_005206</name>
</gene>
<dbReference type="Pfam" id="PF02182">
    <property type="entry name" value="SAD_SRA"/>
    <property type="match status" value="1"/>
</dbReference>
<dbReference type="RefSeq" id="WP_179825936.1">
    <property type="nucleotide sequence ID" value="NZ_JACCCO010000002.1"/>
</dbReference>
<dbReference type="PROSITE" id="PS51015">
    <property type="entry name" value="YDG"/>
    <property type="match status" value="1"/>
</dbReference>
<dbReference type="Gene3D" id="2.30.280.10">
    <property type="entry name" value="SRA-YDG"/>
    <property type="match status" value="1"/>
</dbReference>
<keyword evidence="2" id="KW-0540">Nuclease</keyword>
<dbReference type="SMART" id="SM00466">
    <property type="entry name" value="SRA"/>
    <property type="match status" value="1"/>
</dbReference>
<sequence>MAKYVRTFGEIPGYPEGWQPRTGKREELRLAGLHAHNVAGISGTAKEGADAIVLNGGYPDDRDYGDVIIYTGHGGQDPRTKKQIAHQTLNDSGNAGLVKSELDKLPVRVIRGFEEKSPHAPLTGYRYDGLYRVIRHWFKERYDGFRVCQFLMIKIGSTYDAGDLQSPAEANIGELLEVLDDQAKPASRTTSTVNKINRRAELVKKVKDLYENHCQICGNTVELPSGPSSEAAHIQALGIPHNGPDTLDNILCLCPNDHKRFDNGALYLTDDLRIVNAIKGTIEGQIRRHREHRIEIAYVRYHRSCWEISE</sequence>
<dbReference type="InterPro" id="IPR036987">
    <property type="entry name" value="SRA-YDG_sf"/>
</dbReference>
<dbReference type="Proteomes" id="UP000576393">
    <property type="component" value="Unassembled WGS sequence"/>
</dbReference>
<dbReference type="Gene3D" id="1.10.30.50">
    <property type="match status" value="1"/>
</dbReference>
<dbReference type="InterPro" id="IPR015947">
    <property type="entry name" value="PUA-like_sf"/>
</dbReference>
<dbReference type="PANTHER" id="PTHR14140:SF27">
    <property type="entry name" value="OS04G0289800 PROTEIN"/>
    <property type="match status" value="1"/>
</dbReference>
<dbReference type="InterPro" id="IPR003615">
    <property type="entry name" value="HNH_nuc"/>
</dbReference>
<dbReference type="PANTHER" id="PTHR14140">
    <property type="entry name" value="E3 UBIQUITIN-PROTEIN LIGASE UHRF-RELATED"/>
    <property type="match status" value="1"/>
</dbReference>
<dbReference type="InterPro" id="IPR003105">
    <property type="entry name" value="SRA_YDG"/>
</dbReference>
<dbReference type="Pfam" id="PF13391">
    <property type="entry name" value="HNH_2"/>
    <property type="match status" value="1"/>
</dbReference>
<dbReference type="GO" id="GO:0016567">
    <property type="term" value="P:protein ubiquitination"/>
    <property type="evidence" value="ECO:0007669"/>
    <property type="project" value="TreeGrafter"/>
</dbReference>
<feature type="domain" description="YDG" evidence="1">
    <location>
        <begin position="11"/>
        <end position="154"/>
    </location>
</feature>
<dbReference type="CDD" id="cd00085">
    <property type="entry name" value="HNHc"/>
    <property type="match status" value="1"/>
</dbReference>
<protein>
    <submittedName>
        <fullName evidence="2">Putative restriction endonuclease</fullName>
    </submittedName>
</protein>
<evidence type="ECO:0000259" key="1">
    <source>
        <dbReference type="PROSITE" id="PS51015"/>
    </source>
</evidence>
<dbReference type="GO" id="GO:0004519">
    <property type="term" value="F:endonuclease activity"/>
    <property type="evidence" value="ECO:0007669"/>
    <property type="project" value="UniProtKB-KW"/>
</dbReference>
<proteinExistence type="predicted"/>
<dbReference type="EMBL" id="JACCCO010000002">
    <property type="protein sequence ID" value="NYF43005.1"/>
    <property type="molecule type" value="Genomic_DNA"/>
</dbReference>
<keyword evidence="3" id="KW-1185">Reference proteome</keyword>